<evidence type="ECO:0000313" key="3">
    <source>
        <dbReference type="EMBL" id="MFC0525642.1"/>
    </source>
</evidence>
<reference evidence="3 4" key="1">
    <citation type="submission" date="2024-09" db="EMBL/GenBank/DDBJ databases">
        <authorList>
            <person name="Sun Q."/>
            <person name="Mori K."/>
        </authorList>
    </citation>
    <scope>NUCLEOTIDE SEQUENCE [LARGE SCALE GENOMIC DNA]</scope>
    <source>
        <strain evidence="3 4">NCAIM B.02529</strain>
    </source>
</reference>
<dbReference type="RefSeq" id="WP_377351179.1">
    <property type="nucleotide sequence ID" value="NZ_JBHLTP010000020.1"/>
</dbReference>
<keyword evidence="2" id="KW-1133">Transmembrane helix</keyword>
<sequence length="126" mass="15110">MKEKRKSVAKIDSGYVKQYDAYMERQQKKKKRLIRRLALFTLVTVLLFGGLITFHINQRITYAEKKEQYEQLQDQMATLDQEEKDLKEEIQLLNDEEYVLQIARTNYFFSKEGEIIFKMPDNSPSY</sequence>
<evidence type="ECO:0000313" key="4">
    <source>
        <dbReference type="Proteomes" id="UP001589836"/>
    </source>
</evidence>
<organism evidence="3 4">
    <name type="scientific">Pontibacillus salicampi</name>
    <dbReference type="NCBI Taxonomy" id="1449801"/>
    <lineage>
        <taxon>Bacteria</taxon>
        <taxon>Bacillati</taxon>
        <taxon>Bacillota</taxon>
        <taxon>Bacilli</taxon>
        <taxon>Bacillales</taxon>
        <taxon>Bacillaceae</taxon>
        <taxon>Pontibacillus</taxon>
    </lineage>
</organism>
<comment type="caution">
    <text evidence="3">The sequence shown here is derived from an EMBL/GenBank/DDBJ whole genome shotgun (WGS) entry which is preliminary data.</text>
</comment>
<dbReference type="InterPro" id="IPR007060">
    <property type="entry name" value="FtsL/DivIC"/>
</dbReference>
<feature type="coiled-coil region" evidence="1">
    <location>
        <begin position="55"/>
        <end position="96"/>
    </location>
</feature>
<proteinExistence type="predicted"/>
<evidence type="ECO:0000256" key="2">
    <source>
        <dbReference type="SAM" id="Phobius"/>
    </source>
</evidence>
<keyword evidence="1" id="KW-0175">Coiled coil</keyword>
<protein>
    <submittedName>
        <fullName evidence="3">Septum formation initiator family protein</fullName>
    </submittedName>
</protein>
<dbReference type="Proteomes" id="UP001589836">
    <property type="component" value="Unassembled WGS sequence"/>
</dbReference>
<name>A0ABV6LT96_9BACI</name>
<dbReference type="EMBL" id="JBHLTP010000020">
    <property type="protein sequence ID" value="MFC0525642.1"/>
    <property type="molecule type" value="Genomic_DNA"/>
</dbReference>
<dbReference type="InterPro" id="IPR039076">
    <property type="entry name" value="DivIC"/>
</dbReference>
<keyword evidence="2" id="KW-0472">Membrane</keyword>
<gene>
    <name evidence="3" type="ORF">ACFFGV_18860</name>
</gene>
<feature type="transmembrane region" description="Helical" evidence="2">
    <location>
        <begin position="37"/>
        <end position="56"/>
    </location>
</feature>
<keyword evidence="2" id="KW-0812">Transmembrane</keyword>
<dbReference type="Pfam" id="PF04977">
    <property type="entry name" value="DivIC"/>
    <property type="match status" value="1"/>
</dbReference>
<dbReference type="PANTHER" id="PTHR40027">
    <property type="entry name" value="CELL DIVISION PROTEIN DIVIC"/>
    <property type="match status" value="1"/>
</dbReference>
<dbReference type="PANTHER" id="PTHR40027:SF1">
    <property type="entry name" value="CELL DIVISION PROTEIN DIVIC"/>
    <property type="match status" value="1"/>
</dbReference>
<evidence type="ECO:0000256" key="1">
    <source>
        <dbReference type="SAM" id="Coils"/>
    </source>
</evidence>
<accession>A0ABV6LT96</accession>
<keyword evidence="4" id="KW-1185">Reference proteome</keyword>